<keyword evidence="5" id="KW-0997">Cell inner membrane</keyword>
<protein>
    <recommendedName>
        <fullName evidence="5">Inner membrane-spanning protein YciB</fullName>
    </recommendedName>
</protein>
<comment type="similarity">
    <text evidence="5">Belongs to the YciB family.</text>
</comment>
<comment type="function">
    <text evidence="5">Plays a role in cell envelope biogenesis, maintenance of cell envelope integrity and membrane homeostasis.</text>
</comment>
<evidence type="ECO:0000256" key="1">
    <source>
        <dbReference type="ARBA" id="ARBA00022475"/>
    </source>
</evidence>
<proteinExistence type="inferred from homology"/>
<accession>A0ABW4R7X2</accession>
<feature type="transmembrane region" description="Helical" evidence="5">
    <location>
        <begin position="168"/>
        <end position="190"/>
    </location>
</feature>
<evidence type="ECO:0000256" key="2">
    <source>
        <dbReference type="ARBA" id="ARBA00022692"/>
    </source>
</evidence>
<organism evidence="6 7">
    <name type="scientific">Paracoccus pacificus</name>
    <dbReference type="NCBI Taxonomy" id="1463598"/>
    <lineage>
        <taxon>Bacteria</taxon>
        <taxon>Pseudomonadati</taxon>
        <taxon>Pseudomonadota</taxon>
        <taxon>Alphaproteobacteria</taxon>
        <taxon>Rhodobacterales</taxon>
        <taxon>Paracoccaceae</taxon>
        <taxon>Paracoccus</taxon>
    </lineage>
</organism>
<gene>
    <name evidence="5" type="primary">yciB</name>
    <name evidence="6" type="ORF">ACFSCT_11370</name>
</gene>
<evidence type="ECO:0000256" key="4">
    <source>
        <dbReference type="ARBA" id="ARBA00023136"/>
    </source>
</evidence>
<keyword evidence="4 5" id="KW-0472">Membrane</keyword>
<keyword evidence="2 5" id="KW-0812">Transmembrane</keyword>
<dbReference type="HAMAP" id="MF_00189">
    <property type="entry name" value="YciB"/>
    <property type="match status" value="1"/>
</dbReference>
<dbReference type="Pfam" id="PF04279">
    <property type="entry name" value="IspA"/>
    <property type="match status" value="1"/>
</dbReference>
<dbReference type="EMBL" id="JBHUEN010000031">
    <property type="protein sequence ID" value="MFD1882313.1"/>
    <property type="molecule type" value="Genomic_DNA"/>
</dbReference>
<dbReference type="RefSeq" id="WP_379142836.1">
    <property type="nucleotide sequence ID" value="NZ_JBHUEN010000031.1"/>
</dbReference>
<evidence type="ECO:0000256" key="3">
    <source>
        <dbReference type="ARBA" id="ARBA00022989"/>
    </source>
</evidence>
<dbReference type="PANTHER" id="PTHR36917:SF1">
    <property type="entry name" value="INNER MEMBRANE-SPANNING PROTEIN YCIB"/>
    <property type="match status" value="1"/>
</dbReference>
<name>A0ABW4R7X2_9RHOB</name>
<keyword evidence="7" id="KW-1185">Reference proteome</keyword>
<dbReference type="PANTHER" id="PTHR36917">
    <property type="entry name" value="INTRACELLULAR SEPTATION PROTEIN A-RELATED"/>
    <property type="match status" value="1"/>
</dbReference>
<feature type="transmembrane region" description="Helical" evidence="5">
    <location>
        <begin position="139"/>
        <end position="159"/>
    </location>
</feature>
<evidence type="ECO:0000256" key="5">
    <source>
        <dbReference type="HAMAP-Rule" id="MF_00189"/>
    </source>
</evidence>
<dbReference type="InterPro" id="IPR006008">
    <property type="entry name" value="YciB"/>
</dbReference>
<comment type="subcellular location">
    <subcellularLocation>
        <location evidence="5">Cell inner membrane</location>
        <topology evidence="5">Multi-pass membrane protein</topology>
    </subcellularLocation>
</comment>
<feature type="transmembrane region" description="Helical" evidence="5">
    <location>
        <begin position="41"/>
        <end position="65"/>
    </location>
</feature>
<dbReference type="Proteomes" id="UP001597213">
    <property type="component" value="Unassembled WGS sequence"/>
</dbReference>
<evidence type="ECO:0000313" key="6">
    <source>
        <dbReference type="EMBL" id="MFD1882313.1"/>
    </source>
</evidence>
<feature type="transmembrane region" description="Helical" evidence="5">
    <location>
        <begin position="12"/>
        <end position="29"/>
    </location>
</feature>
<evidence type="ECO:0000313" key="7">
    <source>
        <dbReference type="Proteomes" id="UP001597213"/>
    </source>
</evidence>
<keyword evidence="1 5" id="KW-1003">Cell membrane</keyword>
<feature type="transmembrane region" description="Helical" evidence="5">
    <location>
        <begin position="71"/>
        <end position="90"/>
    </location>
</feature>
<keyword evidence="3 5" id="KW-1133">Transmembrane helix</keyword>
<sequence>MSERPINPLLKMALELGPLLIFLAVFLRFKDQQIMLFGSLHSGFVVATAVFVVVLAVATAALWALTGKLSVMQIVSLLLVLVFGGLTVWFDDPRFIKMKPTIIYLIFAGILTLGALLRRNWLQLVLAEALPMQPEGWRILNLRMIALFLGLAAANEIVWRNFSDATWIWFKIIGLTVAMVVFMVLNAGLFRRYALPEEEG</sequence>
<comment type="caution">
    <text evidence="6">The sequence shown here is derived from an EMBL/GenBank/DDBJ whole genome shotgun (WGS) entry which is preliminary data.</text>
</comment>
<reference evidence="7" key="1">
    <citation type="journal article" date="2019" name="Int. J. Syst. Evol. Microbiol.">
        <title>The Global Catalogue of Microorganisms (GCM) 10K type strain sequencing project: providing services to taxonomists for standard genome sequencing and annotation.</title>
        <authorList>
            <consortium name="The Broad Institute Genomics Platform"/>
            <consortium name="The Broad Institute Genome Sequencing Center for Infectious Disease"/>
            <person name="Wu L."/>
            <person name="Ma J."/>
        </authorList>
    </citation>
    <scope>NUCLEOTIDE SEQUENCE [LARGE SCALE GENOMIC DNA]</scope>
    <source>
        <strain evidence="7">CCUG 56029</strain>
    </source>
</reference>
<feature type="transmembrane region" description="Helical" evidence="5">
    <location>
        <begin position="102"/>
        <end position="119"/>
    </location>
</feature>